<keyword evidence="5" id="KW-0663">Pyridoxal phosphate</keyword>
<dbReference type="OrthoDB" id="9804474at2"/>
<comment type="similarity">
    <text evidence="2 6">Belongs to the class-I pyridoxal-phosphate-dependent aminotransferase family.</text>
</comment>
<dbReference type="AlphaFoldDB" id="A0A1M4VKT4"/>
<dbReference type="InterPro" id="IPR004838">
    <property type="entry name" value="NHTrfase_class1_PyrdxlP-BS"/>
</dbReference>
<evidence type="ECO:0000313" key="9">
    <source>
        <dbReference type="Proteomes" id="UP000184076"/>
    </source>
</evidence>
<evidence type="ECO:0000256" key="2">
    <source>
        <dbReference type="ARBA" id="ARBA00007441"/>
    </source>
</evidence>
<dbReference type="STRING" id="1121391.SAMN02745206_00688"/>
<dbReference type="GO" id="GO:0006520">
    <property type="term" value="P:amino acid metabolic process"/>
    <property type="evidence" value="ECO:0007669"/>
    <property type="project" value="InterPro"/>
</dbReference>
<dbReference type="InterPro" id="IPR015422">
    <property type="entry name" value="PyrdxlP-dep_Trfase_small"/>
</dbReference>
<keyword evidence="4 6" id="KW-0808">Transferase</keyword>
<feature type="domain" description="Aminotransferase class I/classII large" evidence="7">
    <location>
        <begin position="45"/>
        <end position="397"/>
    </location>
</feature>
<dbReference type="RefSeq" id="WP_073036970.1">
    <property type="nucleotide sequence ID" value="NZ_FQVB01000006.1"/>
</dbReference>
<dbReference type="PROSITE" id="PS00105">
    <property type="entry name" value="AA_TRANSFER_CLASS_1"/>
    <property type="match status" value="1"/>
</dbReference>
<dbReference type="InterPro" id="IPR050596">
    <property type="entry name" value="AspAT/PAT-like"/>
</dbReference>
<dbReference type="Proteomes" id="UP000184076">
    <property type="component" value="Unassembled WGS sequence"/>
</dbReference>
<dbReference type="EC" id="2.6.1.-" evidence="6"/>
<dbReference type="PANTHER" id="PTHR46383:SF3">
    <property type="entry name" value="ASPARTATE AMINOTRANSFERASE-RELATED"/>
    <property type="match status" value="1"/>
</dbReference>
<keyword evidence="3 6" id="KW-0032">Aminotransferase</keyword>
<accession>A0A1M4VKT4</accession>
<name>A0A1M4VKT4_9BACT</name>
<evidence type="ECO:0000256" key="6">
    <source>
        <dbReference type="RuleBase" id="RU000481"/>
    </source>
</evidence>
<evidence type="ECO:0000313" key="8">
    <source>
        <dbReference type="EMBL" id="SHE69490.1"/>
    </source>
</evidence>
<gene>
    <name evidence="8" type="ORF">SAMN02745206_00688</name>
</gene>
<dbReference type="EMBL" id="FQVB01000006">
    <property type="protein sequence ID" value="SHE69490.1"/>
    <property type="molecule type" value="Genomic_DNA"/>
</dbReference>
<comment type="cofactor">
    <cofactor evidence="1 6">
        <name>pyridoxal 5'-phosphate</name>
        <dbReference type="ChEBI" id="CHEBI:597326"/>
    </cofactor>
</comment>
<dbReference type="GO" id="GO:0008483">
    <property type="term" value="F:transaminase activity"/>
    <property type="evidence" value="ECO:0007669"/>
    <property type="project" value="UniProtKB-KW"/>
</dbReference>
<sequence>MSVKRSALEAAGKSYREEGISRRVRGIAVSAIKEMPLLAEKVPGCVSLGQGIPSFRTPEHIVEAVCRSLRQDPWIGKYSLGPGLPALRRALAESLREERGLELDPDREVCITVGAMEGLCAAMLTLVDRGDEVLLPSPNYASHIEQVLLAEGRPVFSPLRRQDWGLDPEAIRAKVSDRTKALVLCSPHNPTGAVFSREALRAVADLALEKGFFVLCDETYDFLTYEGEAPFSLLNVPELKRQVLGFFSFSKKYAMTGWRVGAVVGDGELLDQIMKVHDAAAICAPTPSQMAALAALEGPQDCVQEFRRILEARRDRVCRRLDAMARWVSYVKPKGAYYLMVRTHSLAEDSMTVALRLLHEARVITIPGAAFGPDGEGHIRLSFGGSEEELDEAMDRLEAWFRKNG</sequence>
<dbReference type="Gene3D" id="3.40.640.10">
    <property type="entry name" value="Type I PLP-dependent aspartate aminotransferase-like (Major domain)"/>
    <property type="match status" value="1"/>
</dbReference>
<evidence type="ECO:0000256" key="5">
    <source>
        <dbReference type="ARBA" id="ARBA00022898"/>
    </source>
</evidence>
<evidence type="ECO:0000256" key="1">
    <source>
        <dbReference type="ARBA" id="ARBA00001933"/>
    </source>
</evidence>
<organism evidence="8 9">
    <name type="scientific">Desulfacinum infernum DSM 9756</name>
    <dbReference type="NCBI Taxonomy" id="1121391"/>
    <lineage>
        <taxon>Bacteria</taxon>
        <taxon>Pseudomonadati</taxon>
        <taxon>Thermodesulfobacteriota</taxon>
        <taxon>Syntrophobacteria</taxon>
        <taxon>Syntrophobacterales</taxon>
        <taxon>Syntrophobacteraceae</taxon>
        <taxon>Desulfacinum</taxon>
    </lineage>
</organism>
<evidence type="ECO:0000256" key="3">
    <source>
        <dbReference type="ARBA" id="ARBA00022576"/>
    </source>
</evidence>
<dbReference type="InterPro" id="IPR015421">
    <property type="entry name" value="PyrdxlP-dep_Trfase_major"/>
</dbReference>
<dbReference type="PANTHER" id="PTHR46383">
    <property type="entry name" value="ASPARTATE AMINOTRANSFERASE"/>
    <property type="match status" value="1"/>
</dbReference>
<dbReference type="InterPro" id="IPR015424">
    <property type="entry name" value="PyrdxlP-dep_Trfase"/>
</dbReference>
<proteinExistence type="inferred from homology"/>
<evidence type="ECO:0000259" key="7">
    <source>
        <dbReference type="Pfam" id="PF00155"/>
    </source>
</evidence>
<dbReference type="CDD" id="cd00609">
    <property type="entry name" value="AAT_like"/>
    <property type="match status" value="1"/>
</dbReference>
<dbReference type="Pfam" id="PF00155">
    <property type="entry name" value="Aminotran_1_2"/>
    <property type="match status" value="1"/>
</dbReference>
<protein>
    <recommendedName>
        <fullName evidence="6">Aminotransferase</fullName>
        <ecNumber evidence="6">2.6.1.-</ecNumber>
    </recommendedName>
</protein>
<keyword evidence="9" id="KW-1185">Reference proteome</keyword>
<dbReference type="SUPFAM" id="SSF53383">
    <property type="entry name" value="PLP-dependent transferases"/>
    <property type="match status" value="1"/>
</dbReference>
<dbReference type="InterPro" id="IPR004839">
    <property type="entry name" value="Aminotransferase_I/II_large"/>
</dbReference>
<dbReference type="GO" id="GO:0030170">
    <property type="term" value="F:pyridoxal phosphate binding"/>
    <property type="evidence" value="ECO:0007669"/>
    <property type="project" value="InterPro"/>
</dbReference>
<reference evidence="9" key="1">
    <citation type="submission" date="2016-11" db="EMBL/GenBank/DDBJ databases">
        <authorList>
            <person name="Varghese N."/>
            <person name="Submissions S."/>
        </authorList>
    </citation>
    <scope>NUCLEOTIDE SEQUENCE [LARGE SCALE GENOMIC DNA]</scope>
    <source>
        <strain evidence="9">DSM 9756</strain>
    </source>
</reference>
<evidence type="ECO:0000256" key="4">
    <source>
        <dbReference type="ARBA" id="ARBA00022679"/>
    </source>
</evidence>
<dbReference type="Gene3D" id="3.90.1150.10">
    <property type="entry name" value="Aspartate Aminotransferase, domain 1"/>
    <property type="match status" value="1"/>
</dbReference>